<feature type="region of interest" description="Disordered" evidence="1">
    <location>
        <begin position="22"/>
        <end position="61"/>
    </location>
</feature>
<gene>
    <name evidence="2" type="ORF">ENQ76_05050</name>
</gene>
<dbReference type="EMBL" id="DSOK01000150">
    <property type="protein sequence ID" value="HEN14823.1"/>
    <property type="molecule type" value="Genomic_DNA"/>
</dbReference>
<accession>A0A7C2JZN6</accession>
<dbReference type="AlphaFoldDB" id="A0A7C2JZN6"/>
<protein>
    <submittedName>
        <fullName evidence="2">Uncharacterized protein</fullName>
    </submittedName>
</protein>
<comment type="caution">
    <text evidence="2">The sequence shown here is derived from an EMBL/GenBank/DDBJ whole genome shotgun (WGS) entry which is preliminary data.</text>
</comment>
<reference evidence="2" key="1">
    <citation type="journal article" date="2020" name="mSystems">
        <title>Genome- and Community-Level Interaction Insights into Carbon Utilization and Element Cycling Functions of Hydrothermarchaeota in Hydrothermal Sediment.</title>
        <authorList>
            <person name="Zhou Z."/>
            <person name="Liu Y."/>
            <person name="Xu W."/>
            <person name="Pan J."/>
            <person name="Luo Z.H."/>
            <person name="Li M."/>
        </authorList>
    </citation>
    <scope>NUCLEOTIDE SEQUENCE [LARGE SCALE GENOMIC DNA]</scope>
    <source>
        <strain evidence="2">SpSt-339</strain>
    </source>
</reference>
<feature type="region of interest" description="Disordered" evidence="1">
    <location>
        <begin position="251"/>
        <end position="278"/>
    </location>
</feature>
<feature type="compositionally biased region" description="Basic and acidic residues" evidence="1">
    <location>
        <begin position="32"/>
        <end position="61"/>
    </location>
</feature>
<sequence>MSGRAFVVLLLTAGLLWTGEAAWSQTAKKKPSPHEDERRENEAVQEAQRDLQEARDHQKEAEKELLAEQVKARQAAAAHKAATAALRKIEDRLESEHGEKTGLTAARSKLREAQAELDRLSKPIVERVHNEQSALVKAVERARQAIKPRDDESEESRSAAVAEHAKLTKQLRELERSALETDATVKPLLARVEAAEAGVQAALKKFESAVERDPELKSARKAIDAAKRDLEAAENAVAKAARAVAEARNKVAQANQKLNQKVADDMRDRNPKKKKGGK</sequence>
<evidence type="ECO:0000313" key="2">
    <source>
        <dbReference type="EMBL" id="HEN14823.1"/>
    </source>
</evidence>
<proteinExistence type="predicted"/>
<organism evidence="2">
    <name type="scientific">Schlesneria paludicola</name>
    <dbReference type="NCBI Taxonomy" id="360056"/>
    <lineage>
        <taxon>Bacteria</taxon>
        <taxon>Pseudomonadati</taxon>
        <taxon>Planctomycetota</taxon>
        <taxon>Planctomycetia</taxon>
        <taxon>Planctomycetales</taxon>
        <taxon>Planctomycetaceae</taxon>
        <taxon>Schlesneria</taxon>
    </lineage>
</organism>
<name>A0A7C2JZN6_9PLAN</name>
<evidence type="ECO:0000256" key="1">
    <source>
        <dbReference type="SAM" id="MobiDB-lite"/>
    </source>
</evidence>